<dbReference type="SMART" id="SM00267">
    <property type="entry name" value="GGDEF"/>
    <property type="match status" value="1"/>
</dbReference>
<dbReference type="Gene3D" id="3.30.450.40">
    <property type="match status" value="1"/>
</dbReference>
<dbReference type="GO" id="GO:1902201">
    <property type="term" value="P:negative regulation of bacterial-type flagellum-dependent cell motility"/>
    <property type="evidence" value="ECO:0007669"/>
    <property type="project" value="TreeGrafter"/>
</dbReference>
<dbReference type="PANTHER" id="PTHR45138:SF9">
    <property type="entry name" value="DIGUANYLATE CYCLASE DGCM-RELATED"/>
    <property type="match status" value="1"/>
</dbReference>
<dbReference type="EC" id="2.7.7.65" evidence="2"/>
<sequence>MVSERVIELGEHTRRSSSNAICFPVDFVHHLAKSRTLQNVLDTVATWIHHIFDAERVSITLAEGKEHLKLYTISGNQAIPIDFRMPIEGSFVGRVFKNKTLIICDDVTLSDEIDCKMLGEYGLNTCMDAPLISGDSCIGTLNVAHKHKNYYRLEDAEKLQCIANWISINIALHLQLVELELLATTDELTGSFNRRCFIKELKERLNDYHQKEEAFFVAILDLDEFKKLNDSYGHDMGDKALQYSVDIIDAQLGDDDLLARIGGEEFGIIMSNSSMDEALACLEKIRAAIASFSIDCEGQQIHFTASIGLAKVDKDDSNIDLLVKRADMALYDAKGSGRNRIAIDQRVAVTSPSESDAV</sequence>
<dbReference type="InterPro" id="IPR000160">
    <property type="entry name" value="GGDEF_dom"/>
</dbReference>
<evidence type="ECO:0000313" key="7">
    <source>
        <dbReference type="Proteomes" id="UP000057088"/>
    </source>
</evidence>
<dbReference type="FunFam" id="3.30.70.270:FF:000001">
    <property type="entry name" value="Diguanylate cyclase domain protein"/>
    <property type="match status" value="1"/>
</dbReference>
<evidence type="ECO:0000256" key="2">
    <source>
        <dbReference type="ARBA" id="ARBA00012528"/>
    </source>
</evidence>
<dbReference type="KEGG" id="vfl:AL536_04810"/>
<dbReference type="SUPFAM" id="SSF55073">
    <property type="entry name" value="Nucleotide cyclase"/>
    <property type="match status" value="1"/>
</dbReference>
<dbReference type="InterPro" id="IPR043128">
    <property type="entry name" value="Rev_trsase/Diguanyl_cyclase"/>
</dbReference>
<organism evidence="6 8">
    <name type="scientific">Vibrio fluvialis</name>
    <dbReference type="NCBI Taxonomy" id="676"/>
    <lineage>
        <taxon>Bacteria</taxon>
        <taxon>Pseudomonadati</taxon>
        <taxon>Pseudomonadota</taxon>
        <taxon>Gammaproteobacteria</taxon>
        <taxon>Vibrionales</taxon>
        <taxon>Vibrionaceae</taxon>
        <taxon>Vibrio</taxon>
    </lineage>
</organism>
<dbReference type="InterPro" id="IPR003018">
    <property type="entry name" value="GAF"/>
</dbReference>
<dbReference type="EMBL" id="CP014034">
    <property type="protein sequence ID" value="AMF92795.1"/>
    <property type="molecule type" value="Genomic_DNA"/>
</dbReference>
<evidence type="ECO:0000256" key="1">
    <source>
        <dbReference type="ARBA" id="ARBA00001946"/>
    </source>
</evidence>
<dbReference type="GO" id="GO:0005886">
    <property type="term" value="C:plasma membrane"/>
    <property type="evidence" value="ECO:0007669"/>
    <property type="project" value="TreeGrafter"/>
</dbReference>
<dbReference type="PROSITE" id="PS50887">
    <property type="entry name" value="GGDEF"/>
    <property type="match status" value="1"/>
</dbReference>
<reference evidence="6 8" key="3">
    <citation type="submission" date="2018-06" db="EMBL/GenBank/DDBJ databases">
        <authorList>
            <consortium name="Pathogen Informatics"/>
            <person name="Doyle S."/>
        </authorList>
    </citation>
    <scope>NUCLEOTIDE SEQUENCE [LARGE SCALE GENOMIC DNA]</scope>
    <source>
        <strain evidence="6 8">NCTC11327</strain>
    </source>
</reference>
<dbReference type="Gene3D" id="3.30.70.270">
    <property type="match status" value="1"/>
</dbReference>
<name>A0AAX2LYU1_VIBFL</name>
<accession>A0AAX2LYU1</accession>
<dbReference type="CDD" id="cd01949">
    <property type="entry name" value="GGDEF"/>
    <property type="match status" value="1"/>
</dbReference>
<evidence type="ECO:0000313" key="8">
    <source>
        <dbReference type="Proteomes" id="UP000254626"/>
    </source>
</evidence>
<dbReference type="Proteomes" id="UP000254626">
    <property type="component" value="Unassembled WGS sequence"/>
</dbReference>
<dbReference type="SMART" id="SM00065">
    <property type="entry name" value="GAF"/>
    <property type="match status" value="1"/>
</dbReference>
<dbReference type="InterPro" id="IPR029016">
    <property type="entry name" value="GAF-like_dom_sf"/>
</dbReference>
<dbReference type="GO" id="GO:0052621">
    <property type="term" value="F:diguanylate cyclase activity"/>
    <property type="evidence" value="ECO:0007669"/>
    <property type="project" value="UniProtKB-EC"/>
</dbReference>
<reference evidence="7" key="1">
    <citation type="submission" date="2015-12" db="EMBL/GenBank/DDBJ databases">
        <title>FDA dAtabase for Regulatory Grade micrObial Sequences (FDA-ARGOS): Supporting development and validation of Infectious Disease Dx tests.</title>
        <authorList>
            <person name="Hoffmann M."/>
            <person name="Allard M."/>
            <person name="Evans P."/>
            <person name="Brown E."/>
            <person name="Tallon L.J."/>
            <person name="Sadzewicz L."/>
            <person name="Sengamalay N."/>
            <person name="Ott S."/>
            <person name="Godinez A."/>
            <person name="Nagaraj S."/>
            <person name="Vyas G."/>
            <person name="Aluvathingal J."/>
            <person name="Nadendla S."/>
            <person name="Geyer C."/>
            <person name="Sichtig H."/>
        </authorList>
    </citation>
    <scope>NUCLEOTIDE SEQUENCE [LARGE SCALE GENOMIC DNA]</scope>
    <source>
        <strain evidence="7">ATCC 33809</strain>
    </source>
</reference>
<evidence type="ECO:0000259" key="4">
    <source>
        <dbReference type="PROSITE" id="PS50887"/>
    </source>
</evidence>
<gene>
    <name evidence="6" type="primary">cph2_16</name>
    <name evidence="5" type="ORF">AL536_04810</name>
    <name evidence="6" type="ORF">NCTC11327_04578</name>
</gene>
<evidence type="ECO:0000313" key="5">
    <source>
        <dbReference type="EMBL" id="AMF92795.1"/>
    </source>
</evidence>
<comment type="cofactor">
    <cofactor evidence="1">
        <name>Mg(2+)</name>
        <dbReference type="ChEBI" id="CHEBI:18420"/>
    </cofactor>
</comment>
<protein>
    <recommendedName>
        <fullName evidence="2">diguanylate cyclase</fullName>
        <ecNumber evidence="2">2.7.7.65</ecNumber>
    </recommendedName>
</protein>
<dbReference type="Proteomes" id="UP000057088">
    <property type="component" value="Chromosome 1"/>
</dbReference>
<dbReference type="Pfam" id="PF00990">
    <property type="entry name" value="GGDEF"/>
    <property type="match status" value="1"/>
</dbReference>
<keyword evidence="7" id="KW-1185">Reference proteome</keyword>
<dbReference type="AlphaFoldDB" id="A0AAX2LYU1"/>
<reference evidence="5" key="2">
    <citation type="submission" date="2018-01" db="EMBL/GenBank/DDBJ databases">
        <title>FDA dAtabase for Regulatory Grade micrObial Sequences (FDA-ARGOS): Supporting development and validation of Infectious Disease Dx tests.</title>
        <authorList>
            <person name="Hoffmann M."/>
            <person name="Allard M."/>
            <person name="Evans P."/>
            <person name="Brown E."/>
            <person name="Tallon L."/>
            <person name="Sadzewicz L."/>
            <person name="Sengamalay N."/>
            <person name="Ott S."/>
            <person name="Godinez A."/>
            <person name="Nagaraj S."/>
            <person name="Vyas G."/>
            <person name="Aluvathingal J."/>
            <person name="Nadendla S."/>
            <person name="Geyer C."/>
            <person name="Sichtig H."/>
        </authorList>
    </citation>
    <scope>NUCLEOTIDE SEQUENCE</scope>
    <source>
        <strain evidence="5">ATCC 33809</strain>
    </source>
</reference>
<dbReference type="NCBIfam" id="TIGR00254">
    <property type="entry name" value="GGDEF"/>
    <property type="match status" value="1"/>
</dbReference>
<dbReference type="SUPFAM" id="SSF55781">
    <property type="entry name" value="GAF domain-like"/>
    <property type="match status" value="1"/>
</dbReference>
<dbReference type="EMBL" id="UHIP01000002">
    <property type="protein sequence ID" value="SUQ27682.1"/>
    <property type="molecule type" value="Genomic_DNA"/>
</dbReference>
<dbReference type="RefSeq" id="WP_061055759.1">
    <property type="nucleotide sequence ID" value="NZ_CABLBX010000010.1"/>
</dbReference>
<dbReference type="GO" id="GO:0043709">
    <property type="term" value="P:cell adhesion involved in single-species biofilm formation"/>
    <property type="evidence" value="ECO:0007669"/>
    <property type="project" value="TreeGrafter"/>
</dbReference>
<feature type="domain" description="GGDEF" evidence="4">
    <location>
        <begin position="213"/>
        <end position="346"/>
    </location>
</feature>
<dbReference type="Pfam" id="PF01590">
    <property type="entry name" value="GAF"/>
    <property type="match status" value="1"/>
</dbReference>
<evidence type="ECO:0000313" key="6">
    <source>
        <dbReference type="EMBL" id="SUQ27682.1"/>
    </source>
</evidence>
<proteinExistence type="predicted"/>
<dbReference type="GeneID" id="29383648"/>
<evidence type="ECO:0000256" key="3">
    <source>
        <dbReference type="ARBA" id="ARBA00034247"/>
    </source>
</evidence>
<dbReference type="InterPro" id="IPR050469">
    <property type="entry name" value="Diguanylate_Cyclase"/>
</dbReference>
<comment type="catalytic activity">
    <reaction evidence="3">
        <text>2 GTP = 3',3'-c-di-GMP + 2 diphosphate</text>
        <dbReference type="Rhea" id="RHEA:24898"/>
        <dbReference type="ChEBI" id="CHEBI:33019"/>
        <dbReference type="ChEBI" id="CHEBI:37565"/>
        <dbReference type="ChEBI" id="CHEBI:58805"/>
        <dbReference type="EC" id="2.7.7.65"/>
    </reaction>
</comment>
<dbReference type="InterPro" id="IPR029787">
    <property type="entry name" value="Nucleotide_cyclase"/>
</dbReference>
<dbReference type="PANTHER" id="PTHR45138">
    <property type="entry name" value="REGULATORY COMPONENTS OF SENSORY TRANSDUCTION SYSTEM"/>
    <property type="match status" value="1"/>
</dbReference>